<dbReference type="GO" id="GO:0003983">
    <property type="term" value="F:UTP:glucose-1-phosphate uridylyltransferase activity"/>
    <property type="evidence" value="ECO:0007669"/>
    <property type="project" value="UniProtKB-EC"/>
</dbReference>
<comment type="similarity">
    <text evidence="1">Belongs to the UDPGP type 2 family.</text>
</comment>
<accession>A0A656PMQ1</accession>
<feature type="domain" description="Nucleotidyl transferase" evidence="6">
    <location>
        <begin position="8"/>
        <end position="271"/>
    </location>
</feature>
<dbReference type="InterPro" id="IPR029044">
    <property type="entry name" value="Nucleotide-diphossugar_trans"/>
</dbReference>
<dbReference type="EMBL" id="DQFB01000004">
    <property type="protein sequence ID" value="HCQ40698.1"/>
    <property type="molecule type" value="Genomic_DNA"/>
</dbReference>
<comment type="catalytic activity">
    <reaction evidence="5">
        <text>alpha-D-glucose 1-phosphate + UTP + H(+) = UDP-alpha-D-glucose + diphosphate</text>
        <dbReference type="Rhea" id="RHEA:19889"/>
        <dbReference type="ChEBI" id="CHEBI:15378"/>
        <dbReference type="ChEBI" id="CHEBI:33019"/>
        <dbReference type="ChEBI" id="CHEBI:46398"/>
        <dbReference type="ChEBI" id="CHEBI:58601"/>
        <dbReference type="ChEBI" id="CHEBI:58885"/>
        <dbReference type="EC" id="2.7.7.9"/>
    </reaction>
</comment>
<evidence type="ECO:0000256" key="2">
    <source>
        <dbReference type="ARBA" id="ARBA00012415"/>
    </source>
</evidence>
<dbReference type="Pfam" id="PF00483">
    <property type="entry name" value="NTP_transferase"/>
    <property type="match status" value="1"/>
</dbReference>
<evidence type="ECO:0000313" key="8">
    <source>
        <dbReference type="Proteomes" id="UP000262056"/>
    </source>
</evidence>
<name>A0A656PMQ1_UNCKA</name>
<evidence type="ECO:0000313" key="7">
    <source>
        <dbReference type="EMBL" id="HCQ40698.1"/>
    </source>
</evidence>
<evidence type="ECO:0000259" key="6">
    <source>
        <dbReference type="Pfam" id="PF00483"/>
    </source>
</evidence>
<keyword evidence="4" id="KW-0548">Nucleotidyltransferase</keyword>
<protein>
    <recommendedName>
        <fullName evidence="2">UTP--glucose-1-phosphate uridylyltransferase</fullName>
        <ecNumber evidence="2">2.7.7.9</ecNumber>
    </recommendedName>
</protein>
<dbReference type="PANTHER" id="PTHR43197:SF1">
    <property type="entry name" value="UTP--GLUCOSE-1-PHOSPHATE URIDYLYLTRANSFERASE"/>
    <property type="match status" value="1"/>
</dbReference>
<dbReference type="PANTHER" id="PTHR43197">
    <property type="entry name" value="UTP--GLUCOSE-1-PHOSPHATE URIDYLYLTRANSFERASE"/>
    <property type="match status" value="1"/>
</dbReference>
<dbReference type="Gene3D" id="3.90.550.10">
    <property type="entry name" value="Spore Coat Polysaccharide Biosynthesis Protein SpsA, Chain A"/>
    <property type="match status" value="1"/>
</dbReference>
<dbReference type="InterPro" id="IPR005835">
    <property type="entry name" value="NTP_transferase_dom"/>
</dbReference>
<keyword evidence="3" id="KW-0808">Transferase</keyword>
<dbReference type="AlphaFoldDB" id="A0A656PMQ1"/>
<dbReference type="Proteomes" id="UP000262056">
    <property type="component" value="Unassembled WGS sequence"/>
</dbReference>
<proteinExistence type="inferred from homology"/>
<comment type="caution">
    <text evidence="7">The sequence shown here is derived from an EMBL/GenBank/DDBJ whole genome shotgun (WGS) entry which is preliminary data.</text>
</comment>
<evidence type="ECO:0000256" key="1">
    <source>
        <dbReference type="ARBA" id="ARBA00006890"/>
    </source>
</evidence>
<dbReference type="EC" id="2.7.7.9" evidence="2"/>
<evidence type="ECO:0000256" key="3">
    <source>
        <dbReference type="ARBA" id="ARBA00022679"/>
    </source>
</evidence>
<gene>
    <name evidence="7" type="ORF">DIU24_03245</name>
</gene>
<sequence>MTKRLIKKAVIGDAGVASRYLPVTKTFPKALLPLLNKSIMDWVILECQEAGIEEILIVTDPSNIKTYENYYYDASQRIKDVLQRQKKLERYSNILDLFSYPKITVIPQLSELPYGSAAPLVSARKYLEKEIGFLYCQGDDVVHGSEKDADTMCKAFAEEPTVEGVIMTQETPNEDLHHYGVVKLKDSCYLDHIVERPTEGKAPSNLVSYGRYLLRPSIFDAADEVMKDHMEGEFMLVDAITKLASTKKVLVKKTEGIWLTTGDPLNHLKAQLTFALGHDKYKEEMEKFIKQLIRA</sequence>
<evidence type="ECO:0000256" key="5">
    <source>
        <dbReference type="ARBA" id="ARBA00048128"/>
    </source>
</evidence>
<dbReference type="GO" id="GO:0006011">
    <property type="term" value="P:UDP-alpha-D-glucose metabolic process"/>
    <property type="evidence" value="ECO:0007669"/>
    <property type="project" value="InterPro"/>
</dbReference>
<dbReference type="InterPro" id="IPR005771">
    <property type="entry name" value="GalU_uridylyltTrfase_bac/arc"/>
</dbReference>
<dbReference type="SUPFAM" id="SSF53448">
    <property type="entry name" value="Nucleotide-diphospho-sugar transferases"/>
    <property type="match status" value="1"/>
</dbReference>
<organism evidence="7 8">
    <name type="scientific">candidate division WWE3 bacterium</name>
    <dbReference type="NCBI Taxonomy" id="2053526"/>
    <lineage>
        <taxon>Bacteria</taxon>
        <taxon>Katanobacteria</taxon>
    </lineage>
</organism>
<evidence type="ECO:0000256" key="4">
    <source>
        <dbReference type="ARBA" id="ARBA00022695"/>
    </source>
</evidence>
<reference evidence="7 8" key="1">
    <citation type="journal article" date="2018" name="Nat. Biotechnol.">
        <title>A standardized bacterial taxonomy based on genome phylogeny substantially revises the tree of life.</title>
        <authorList>
            <person name="Parks D.H."/>
            <person name="Chuvochina M."/>
            <person name="Waite D.W."/>
            <person name="Rinke C."/>
            <person name="Skarshewski A."/>
            <person name="Chaumeil P.A."/>
            <person name="Hugenholtz P."/>
        </authorList>
    </citation>
    <scope>NUCLEOTIDE SEQUENCE [LARGE SCALE GENOMIC DNA]</scope>
    <source>
        <strain evidence="7">UBA12021</strain>
    </source>
</reference>